<dbReference type="PROSITE" id="PS51505">
    <property type="entry name" value="SCA7"/>
    <property type="match status" value="1"/>
</dbReference>
<feature type="compositionally biased region" description="Basic and acidic residues" evidence="1">
    <location>
        <begin position="524"/>
        <end position="536"/>
    </location>
</feature>
<feature type="region of interest" description="Disordered" evidence="1">
    <location>
        <begin position="664"/>
        <end position="749"/>
    </location>
</feature>
<dbReference type="EMBL" id="BFAA01002649">
    <property type="protein sequence ID" value="GCB63231.1"/>
    <property type="molecule type" value="Genomic_DNA"/>
</dbReference>
<evidence type="ECO:0000256" key="1">
    <source>
        <dbReference type="SAM" id="MobiDB-lite"/>
    </source>
</evidence>
<feature type="region of interest" description="Disordered" evidence="1">
    <location>
        <begin position="1"/>
        <end position="81"/>
    </location>
</feature>
<feature type="compositionally biased region" description="Low complexity" evidence="1">
    <location>
        <begin position="678"/>
        <end position="689"/>
    </location>
</feature>
<protein>
    <recommendedName>
        <fullName evidence="2">SCA7 domain-containing protein</fullName>
    </recommendedName>
</protein>
<dbReference type="PANTHER" id="PTHR15117:SF9">
    <property type="entry name" value="ATAXIN-7-LIKE PROTEIN 1"/>
    <property type="match status" value="1"/>
</dbReference>
<dbReference type="Gene3D" id="6.10.140.670">
    <property type="match status" value="1"/>
</dbReference>
<dbReference type="OMA" id="THNCREL"/>
<keyword evidence="4" id="KW-1185">Reference proteome</keyword>
<feature type="compositionally biased region" description="Low complexity" evidence="1">
    <location>
        <begin position="706"/>
        <end position="717"/>
    </location>
</feature>
<dbReference type="AlphaFoldDB" id="A0A401NQP8"/>
<feature type="region of interest" description="Disordered" evidence="1">
    <location>
        <begin position="235"/>
        <end position="288"/>
    </location>
</feature>
<feature type="compositionally biased region" description="Basic and acidic residues" evidence="1">
    <location>
        <begin position="181"/>
        <end position="191"/>
    </location>
</feature>
<feature type="compositionally biased region" description="Basic and acidic residues" evidence="1">
    <location>
        <begin position="235"/>
        <end position="258"/>
    </location>
</feature>
<feature type="domain" description="SCA7" evidence="2">
    <location>
        <begin position="180"/>
        <end position="247"/>
    </location>
</feature>
<dbReference type="Pfam" id="PF08313">
    <property type="entry name" value="SCA7"/>
    <property type="match status" value="1"/>
</dbReference>
<dbReference type="OrthoDB" id="21678at2759"/>
<feature type="compositionally biased region" description="Polar residues" evidence="1">
    <location>
        <begin position="259"/>
        <end position="275"/>
    </location>
</feature>
<dbReference type="InterPro" id="IPR013243">
    <property type="entry name" value="SCA7_dom"/>
</dbReference>
<dbReference type="STRING" id="75743.A0A401NQP8"/>
<comment type="caution">
    <text evidence="3">The sequence shown here is derived from an EMBL/GenBank/DDBJ whole genome shotgun (WGS) entry which is preliminary data.</text>
</comment>
<dbReference type="Proteomes" id="UP000288216">
    <property type="component" value="Unassembled WGS sequence"/>
</dbReference>
<evidence type="ECO:0000313" key="4">
    <source>
        <dbReference type="Proteomes" id="UP000288216"/>
    </source>
</evidence>
<sequence>MPHTIPRPKGQERRHGSSCKATPSPALSTSNSTTSPVSMKSKACSSHTPVGSNSKPFKSPKDNLHTSNNKQHQALFPSKVTRDKSCVPVPVVSLEKIPNLVKADGANVKMSSTTTTTSTASSASSSSISSAALVKSALASTTSKPVPPSPEKILNGKAIVSPAVDKKHQNGTKSSNKSHKRLSEREFDPNRHCGVIDPETKKPCTRSLTCKTHSLNHRRAVPGRRKQFDILLAEHKARSREKDPVKDKEHLQVSKETHQSQSMPTQEQVTGSLTNPGLEPKVTSPAKSRLLNTAISSRVSSTSSINNMGTASNSATVLELPLPIIGDLTSRISSDEGEMDCAEESEKLDCHYSGHHPRPLGYCTFGSRLMGRGFYVFDRRWDRFRLALNSMVEKHLNSQMWKKIPPAADSPMPSPAAPVTTATAFSASMLQPLNSPSAVYLPSSSPITPSCIMTAPVLSSAGFVTTVDSNSIMSYTAAFPQAATAFNLMDSGFKAPSLISPVPIVVPSPSLSKPPKTKTSRSSKVKDLSTRSDKGSCNKRKKPAAPPPASSPFSPSLQTSSSISSFSGSHKRNCVLNPATTLNSFPATSSFSAMSVHNTNNGTNALSAKIDPSGRTPLPGSLADSIKHMSMVVSSIDPTLSVSSLVHHPGDHALAAHNAMSSLPLPFDKPEGKKRKNASSSSKSSKITKMPGMNSVHKRSAANIMSSVSEPSNNSVSRQIGKGSNVSLLQSSPSTTNPVHGNRQPKVHQ</sequence>
<dbReference type="PANTHER" id="PTHR15117">
    <property type="entry name" value="ATAXIN 7 RELATED"/>
    <property type="match status" value="1"/>
</dbReference>
<feature type="compositionally biased region" description="Polar residues" evidence="1">
    <location>
        <begin position="722"/>
        <end position="739"/>
    </location>
</feature>
<feature type="region of interest" description="Disordered" evidence="1">
    <location>
        <begin position="506"/>
        <end position="565"/>
    </location>
</feature>
<proteinExistence type="predicted"/>
<accession>A0A401NQP8</accession>
<feature type="compositionally biased region" description="Low complexity" evidence="1">
    <location>
        <begin position="551"/>
        <end position="565"/>
    </location>
</feature>
<feature type="compositionally biased region" description="Polar residues" evidence="1">
    <location>
        <begin position="19"/>
        <end position="56"/>
    </location>
</feature>
<evidence type="ECO:0000313" key="3">
    <source>
        <dbReference type="EMBL" id="GCB63231.1"/>
    </source>
</evidence>
<reference evidence="3 4" key="1">
    <citation type="journal article" date="2018" name="Nat. Ecol. Evol.">
        <title>Shark genomes provide insights into elasmobranch evolution and the origin of vertebrates.</title>
        <authorList>
            <person name="Hara Y"/>
            <person name="Yamaguchi K"/>
            <person name="Onimaru K"/>
            <person name="Kadota M"/>
            <person name="Koyanagi M"/>
            <person name="Keeley SD"/>
            <person name="Tatsumi K"/>
            <person name="Tanaka K"/>
            <person name="Motone F"/>
            <person name="Kageyama Y"/>
            <person name="Nozu R"/>
            <person name="Adachi N"/>
            <person name="Nishimura O"/>
            <person name="Nakagawa R"/>
            <person name="Tanegashima C"/>
            <person name="Kiyatake I"/>
            <person name="Matsumoto R"/>
            <person name="Murakumo K"/>
            <person name="Nishida K"/>
            <person name="Terakita A"/>
            <person name="Kuratani S"/>
            <person name="Sato K"/>
            <person name="Hyodo S Kuraku.S."/>
        </authorList>
    </citation>
    <scope>NUCLEOTIDE SEQUENCE [LARGE SCALE GENOMIC DNA]</scope>
</reference>
<name>A0A401NQP8_SCYTO</name>
<organism evidence="3 4">
    <name type="scientific">Scyliorhinus torazame</name>
    <name type="common">Cloudy catshark</name>
    <name type="synonym">Catulus torazame</name>
    <dbReference type="NCBI Taxonomy" id="75743"/>
    <lineage>
        <taxon>Eukaryota</taxon>
        <taxon>Metazoa</taxon>
        <taxon>Chordata</taxon>
        <taxon>Craniata</taxon>
        <taxon>Vertebrata</taxon>
        <taxon>Chondrichthyes</taxon>
        <taxon>Elasmobranchii</taxon>
        <taxon>Galeomorphii</taxon>
        <taxon>Galeoidea</taxon>
        <taxon>Carcharhiniformes</taxon>
        <taxon>Scyliorhinidae</taxon>
        <taxon>Scyliorhinus</taxon>
    </lineage>
</organism>
<feature type="region of interest" description="Disordered" evidence="1">
    <location>
        <begin position="140"/>
        <end position="202"/>
    </location>
</feature>
<gene>
    <name evidence="3" type="ORF">scyTo_0007362</name>
</gene>
<evidence type="ECO:0000259" key="2">
    <source>
        <dbReference type="PROSITE" id="PS51505"/>
    </source>
</evidence>
<dbReference type="InterPro" id="IPR052237">
    <property type="entry name" value="Ataxin-7-like_regulator"/>
</dbReference>